<keyword evidence="9 13" id="KW-0505">Motor protein</keyword>
<evidence type="ECO:0000256" key="8">
    <source>
        <dbReference type="ARBA" id="ARBA00023054"/>
    </source>
</evidence>
<dbReference type="PROSITE" id="PS50067">
    <property type="entry name" value="KINESIN_MOTOR_2"/>
    <property type="match status" value="1"/>
</dbReference>
<keyword evidence="11" id="KW-0539">Nucleus</keyword>
<keyword evidence="7 13" id="KW-0067">ATP-binding</keyword>
<organism evidence="17 18">
    <name type="scientific">Octopus vulgaris</name>
    <name type="common">Common octopus</name>
    <dbReference type="NCBI Taxonomy" id="6645"/>
    <lineage>
        <taxon>Eukaryota</taxon>
        <taxon>Metazoa</taxon>
        <taxon>Spiralia</taxon>
        <taxon>Lophotrochozoa</taxon>
        <taxon>Mollusca</taxon>
        <taxon>Cephalopoda</taxon>
        <taxon>Coleoidea</taxon>
        <taxon>Octopodiformes</taxon>
        <taxon>Octopoda</taxon>
        <taxon>Incirrata</taxon>
        <taxon>Octopodidae</taxon>
        <taxon>Octopus</taxon>
    </lineage>
</organism>
<dbReference type="GO" id="GO:0005875">
    <property type="term" value="C:microtubule associated complex"/>
    <property type="evidence" value="ECO:0007669"/>
    <property type="project" value="TreeGrafter"/>
</dbReference>
<name>A0AA36BJC7_OCTVU</name>
<evidence type="ECO:0000256" key="7">
    <source>
        <dbReference type="ARBA" id="ARBA00022840"/>
    </source>
</evidence>
<keyword evidence="10" id="KW-0206">Cytoskeleton</keyword>
<dbReference type="SMART" id="SM00129">
    <property type="entry name" value="KISc"/>
    <property type="match status" value="1"/>
</dbReference>
<dbReference type="SMART" id="SM01114">
    <property type="entry name" value="CXC"/>
    <property type="match status" value="1"/>
</dbReference>
<comment type="subcellular location">
    <subcellularLocation>
        <location evidence="2">Cytoplasm</location>
        <location evidence="2">Cytoskeleton</location>
    </subcellularLocation>
    <subcellularLocation>
        <location evidence="1">Nucleus</location>
    </subcellularLocation>
</comment>
<evidence type="ECO:0000256" key="10">
    <source>
        <dbReference type="ARBA" id="ARBA00023212"/>
    </source>
</evidence>
<dbReference type="EMBL" id="OX597829">
    <property type="protein sequence ID" value="CAI9734787.1"/>
    <property type="molecule type" value="Genomic_DNA"/>
</dbReference>
<reference evidence="17" key="1">
    <citation type="submission" date="2023-08" db="EMBL/GenBank/DDBJ databases">
        <authorList>
            <person name="Alioto T."/>
            <person name="Alioto T."/>
            <person name="Gomez Garrido J."/>
        </authorList>
    </citation>
    <scope>NUCLEOTIDE SEQUENCE</scope>
</reference>
<feature type="coiled-coil region" evidence="14">
    <location>
        <begin position="503"/>
        <end position="617"/>
    </location>
</feature>
<feature type="coiled-coil region" evidence="14">
    <location>
        <begin position="839"/>
        <end position="866"/>
    </location>
</feature>
<accession>A0AA36BJC7</accession>
<evidence type="ECO:0000256" key="9">
    <source>
        <dbReference type="ARBA" id="ARBA00023175"/>
    </source>
</evidence>
<evidence type="ECO:0000256" key="1">
    <source>
        <dbReference type="ARBA" id="ARBA00004123"/>
    </source>
</evidence>
<evidence type="ECO:0000313" key="17">
    <source>
        <dbReference type="EMBL" id="CAI9734787.1"/>
    </source>
</evidence>
<evidence type="ECO:0000256" key="11">
    <source>
        <dbReference type="ARBA" id="ARBA00023242"/>
    </source>
</evidence>
<dbReference type="InterPro" id="IPR033467">
    <property type="entry name" value="Tesmin/TSO1-like_CXC"/>
</dbReference>
<dbReference type="CDD" id="cd01372">
    <property type="entry name" value="KISc_KIF4"/>
    <property type="match status" value="1"/>
</dbReference>
<evidence type="ECO:0000256" key="13">
    <source>
        <dbReference type="PROSITE-ProRule" id="PRU00283"/>
    </source>
</evidence>
<evidence type="ECO:0000256" key="2">
    <source>
        <dbReference type="ARBA" id="ARBA00004245"/>
    </source>
</evidence>
<feature type="coiled-coil region" evidence="14">
    <location>
        <begin position="650"/>
        <end position="684"/>
    </location>
</feature>
<dbReference type="InterPro" id="IPR027417">
    <property type="entry name" value="P-loop_NTPase"/>
</dbReference>
<dbReference type="Pfam" id="PF03638">
    <property type="entry name" value="TCR"/>
    <property type="match status" value="1"/>
</dbReference>
<dbReference type="InterPro" id="IPR001752">
    <property type="entry name" value="Kinesin_motor_dom"/>
</dbReference>
<evidence type="ECO:0000256" key="6">
    <source>
        <dbReference type="ARBA" id="ARBA00022741"/>
    </source>
</evidence>
<dbReference type="AlphaFoldDB" id="A0AA36BJC7"/>
<feature type="domain" description="Kinesin motor" evidence="15">
    <location>
        <begin position="6"/>
        <end position="329"/>
    </location>
</feature>
<dbReference type="GO" id="GO:0007018">
    <property type="term" value="P:microtubule-based movement"/>
    <property type="evidence" value="ECO:0007669"/>
    <property type="project" value="InterPro"/>
</dbReference>
<dbReference type="GO" id="GO:0005874">
    <property type="term" value="C:microtubule"/>
    <property type="evidence" value="ECO:0007669"/>
    <property type="project" value="UniProtKB-KW"/>
</dbReference>
<dbReference type="PROSITE" id="PS51634">
    <property type="entry name" value="CRC"/>
    <property type="match status" value="1"/>
</dbReference>
<keyword evidence="18" id="KW-1185">Reference proteome</keyword>
<dbReference type="InterPro" id="IPR019821">
    <property type="entry name" value="Kinesin_motor_CS"/>
</dbReference>
<feature type="domain" description="CRC" evidence="16">
    <location>
        <begin position="948"/>
        <end position="1009"/>
    </location>
</feature>
<dbReference type="PANTHER" id="PTHR47969:SF15">
    <property type="entry name" value="CHROMOSOME-ASSOCIATED KINESIN KIF4A-RELATED"/>
    <property type="match status" value="1"/>
</dbReference>
<dbReference type="InterPro" id="IPR005172">
    <property type="entry name" value="CRC"/>
</dbReference>
<evidence type="ECO:0000256" key="14">
    <source>
        <dbReference type="SAM" id="Coils"/>
    </source>
</evidence>
<dbReference type="GO" id="GO:0007052">
    <property type="term" value="P:mitotic spindle organization"/>
    <property type="evidence" value="ECO:0007669"/>
    <property type="project" value="TreeGrafter"/>
</dbReference>
<comment type="similarity">
    <text evidence="3">Belongs to the lin-54 family.</text>
</comment>
<dbReference type="Pfam" id="PF25764">
    <property type="entry name" value="KIF21A_4th"/>
    <property type="match status" value="1"/>
</dbReference>
<dbReference type="GO" id="GO:0008017">
    <property type="term" value="F:microtubule binding"/>
    <property type="evidence" value="ECO:0007669"/>
    <property type="project" value="InterPro"/>
</dbReference>
<evidence type="ECO:0000256" key="3">
    <source>
        <dbReference type="ARBA" id="ARBA00007267"/>
    </source>
</evidence>
<dbReference type="SUPFAM" id="SSF52540">
    <property type="entry name" value="P-loop containing nucleoside triphosphate hydrolases"/>
    <property type="match status" value="1"/>
</dbReference>
<dbReference type="GO" id="GO:0051231">
    <property type="term" value="P:spindle elongation"/>
    <property type="evidence" value="ECO:0007669"/>
    <property type="project" value="TreeGrafter"/>
</dbReference>
<proteinExistence type="inferred from homology"/>
<dbReference type="PANTHER" id="PTHR47969">
    <property type="entry name" value="CHROMOSOME-ASSOCIATED KINESIN KIF4A-RELATED"/>
    <property type="match status" value="1"/>
</dbReference>
<keyword evidence="6 13" id="KW-0547">Nucleotide-binding</keyword>
<keyword evidence="5" id="KW-0493">Microtubule</keyword>
<feature type="coiled-coil region" evidence="14">
    <location>
        <begin position="729"/>
        <end position="799"/>
    </location>
</feature>
<dbReference type="PRINTS" id="PR00380">
    <property type="entry name" value="KINESINHEAVY"/>
</dbReference>
<dbReference type="Pfam" id="PF00225">
    <property type="entry name" value="Kinesin"/>
    <property type="match status" value="1"/>
</dbReference>
<evidence type="ECO:0000313" key="18">
    <source>
        <dbReference type="Proteomes" id="UP001162480"/>
    </source>
</evidence>
<evidence type="ECO:0000256" key="4">
    <source>
        <dbReference type="ARBA" id="ARBA00022490"/>
    </source>
</evidence>
<feature type="binding site" evidence="13">
    <location>
        <begin position="84"/>
        <end position="91"/>
    </location>
    <ligand>
        <name>ATP</name>
        <dbReference type="ChEBI" id="CHEBI:30616"/>
    </ligand>
</feature>
<keyword evidence="4" id="KW-0963">Cytoplasm</keyword>
<gene>
    <name evidence="17" type="ORF">OCTVUL_1B018096</name>
</gene>
<dbReference type="FunFam" id="3.40.850.10:FF:000019">
    <property type="entry name" value="Kinesin-like protein KIN-5D"/>
    <property type="match status" value="1"/>
</dbReference>
<evidence type="ECO:0000256" key="5">
    <source>
        <dbReference type="ARBA" id="ARBA00022701"/>
    </source>
</evidence>
<evidence type="ECO:0000256" key="12">
    <source>
        <dbReference type="ARBA" id="ARBA00034704"/>
    </source>
</evidence>
<dbReference type="GO" id="GO:0005524">
    <property type="term" value="F:ATP binding"/>
    <property type="evidence" value="ECO:0007669"/>
    <property type="project" value="UniProtKB-UniRule"/>
</dbReference>
<comment type="similarity">
    <text evidence="12">Belongs to the TRAFAC class myosin-kinesin ATPase superfamily. Kinesin family. KIN-5/BimC subfamily.</text>
</comment>
<protein>
    <submittedName>
        <fullName evidence="17">Chromosome-associated kinesin KIF4A-like</fullName>
    </submittedName>
</protein>
<keyword evidence="8 14" id="KW-0175">Coiled coil</keyword>
<dbReference type="GO" id="GO:0003777">
    <property type="term" value="F:microtubule motor activity"/>
    <property type="evidence" value="ECO:0007669"/>
    <property type="project" value="InterPro"/>
</dbReference>
<evidence type="ECO:0000259" key="15">
    <source>
        <dbReference type="PROSITE" id="PS50067"/>
    </source>
</evidence>
<dbReference type="Proteomes" id="UP001162480">
    <property type="component" value="Chromosome 16"/>
</dbReference>
<evidence type="ECO:0000259" key="16">
    <source>
        <dbReference type="PROSITE" id="PS51634"/>
    </source>
</evidence>
<dbReference type="InterPro" id="IPR036961">
    <property type="entry name" value="Kinesin_motor_dom_sf"/>
</dbReference>
<dbReference type="PROSITE" id="PS00411">
    <property type="entry name" value="KINESIN_MOTOR_1"/>
    <property type="match status" value="1"/>
</dbReference>
<dbReference type="GO" id="GO:0005634">
    <property type="term" value="C:nucleus"/>
    <property type="evidence" value="ECO:0007669"/>
    <property type="project" value="UniProtKB-SubCell"/>
</dbReference>
<dbReference type="InterPro" id="IPR027640">
    <property type="entry name" value="Kinesin-like_fam"/>
</dbReference>
<dbReference type="Gene3D" id="3.40.850.10">
    <property type="entry name" value="Kinesin motor domain"/>
    <property type="match status" value="1"/>
</dbReference>
<sequence length="1009" mass="114707">MQMAIPVKVAVRCRPLNNKETDEGGQTCVDFPSEGSCICLRKKIFGFNFVFSPEISQIILYEEAVKPLINNLFLGYNATVLAYGQTGSGKTYTMGGAYTDDMPEETRGIIPRVLIDIFAEFKTRDMKVSAGVSYLEIYKEEIHDLLSEQKDQLCIREDYSGDIMIPGLTEVSVSDFTSTMACLTKGSTVRSTGSTAMNAQSSRSHAIFTITFTITSKTDTVDVRKAKFHLVDLAGSERIKKTMAEGDRLKEGININKGLLSLGNVISALSLEGGKRGHVPYRDSKLTRILQDSLGGNSYTLMIACISPADVNLEESVNTLRYAERASHIKNKPLINRDKRAAEIQELKQCVETLKAELIRVTGSGSDHEDYQSIVEKLELKAKENSILSEELKLAIDRETDLLNKVLDTEASRDTFQECLTSILSHLKDFLEDESVKEELVEAYTSVKEKIDKADSSLENVEDRSLEQQDGDIDNTSLTQEHVMQQAALGKELKEINEVLYKKMNLVQQMNKSEENIVMLKHQYQASMDKLQSEIENLQKERDMLKTELDTKSKAGTISEKRRQKMKSLEQEIDRLKLKMSEFARLQKLKENADKKIKTLDQDIQILKTNRVNLIKKMKKESDVYRSWKMKKDVEVNKLLQNDRKRQFEIQKLQRAQEKQQAILKRKSEEAAVANKRLKEALKKQALVRNDRNNNFERYDASANATKLKTLLEQELEVKVRVKEAKYHLKNLVEDRKTLSLELRRLKNSDPPTKKHITTDGDGSPKEVNISIKKLTDEINDRNVQIATLQSEIQEAENDKFKGCVETIRSINDSKVLLNFLIEKSIKERIDHNNDKSAVKDLKNNYLEAVKEKDSSEMKAKSLQNQHESSLVDLQQKYESKISFLLKQLKNGSEEEDSPVPKGVHAARNTIFVPDTPDILDNDPDYHPDSSMEFDTPYMKVTKKQAKPLKSCRCLRSKCKSKVCPCFKKTAFCLPSCSCANCENKPTFLFDSSTSDVDNENEDDENEDN</sequence>